<dbReference type="SUPFAM" id="SSF52972">
    <property type="entry name" value="ITPase-like"/>
    <property type="match status" value="1"/>
</dbReference>
<protein>
    <recommendedName>
        <fullName evidence="5">Non-canonical purine NTP pyrophosphatase</fullName>
    </recommendedName>
</protein>
<dbReference type="GO" id="GO:0047429">
    <property type="term" value="F:nucleoside triphosphate diphosphatase activity"/>
    <property type="evidence" value="ECO:0007669"/>
    <property type="project" value="InterPro"/>
</dbReference>
<evidence type="ECO:0000313" key="4">
    <source>
        <dbReference type="Proteomes" id="UP000176864"/>
    </source>
</evidence>
<reference evidence="3 4" key="1">
    <citation type="journal article" date="2016" name="Nat. Commun.">
        <title>Thousands of microbial genomes shed light on interconnected biogeochemical processes in an aquifer system.</title>
        <authorList>
            <person name="Anantharaman K."/>
            <person name="Brown C.T."/>
            <person name="Hug L.A."/>
            <person name="Sharon I."/>
            <person name="Castelle C.J."/>
            <person name="Probst A.J."/>
            <person name="Thomas B.C."/>
            <person name="Singh A."/>
            <person name="Wilkins M.J."/>
            <person name="Karaoz U."/>
            <person name="Brodie E.L."/>
            <person name="Williams K.H."/>
            <person name="Hubbard S.S."/>
            <person name="Banfield J.F."/>
        </authorList>
    </citation>
    <scope>NUCLEOTIDE SEQUENCE [LARGE SCALE GENOMIC DNA]</scope>
</reference>
<dbReference type="Proteomes" id="UP000176864">
    <property type="component" value="Unassembled WGS sequence"/>
</dbReference>
<dbReference type="EMBL" id="MFEK01000003">
    <property type="protein sequence ID" value="OGE79445.1"/>
    <property type="molecule type" value="Genomic_DNA"/>
</dbReference>
<dbReference type="CDD" id="cd00515">
    <property type="entry name" value="HAM1"/>
    <property type="match status" value="1"/>
</dbReference>
<dbReference type="InterPro" id="IPR002637">
    <property type="entry name" value="RdgB/HAM1"/>
</dbReference>
<evidence type="ECO:0008006" key="5">
    <source>
        <dbReference type="Google" id="ProtNLM"/>
    </source>
</evidence>
<organism evidence="3 4">
    <name type="scientific">Candidatus Doudnabacteria bacterium RIFCSPHIGHO2_01_FULL_46_14</name>
    <dbReference type="NCBI Taxonomy" id="1817824"/>
    <lineage>
        <taxon>Bacteria</taxon>
        <taxon>Candidatus Doudnaibacteriota</taxon>
    </lineage>
</organism>
<gene>
    <name evidence="3" type="ORF">A2751_05435</name>
</gene>
<comment type="caution">
    <text evidence="3">The sequence shown here is derived from an EMBL/GenBank/DDBJ whole genome shotgun (WGS) entry which is preliminary data.</text>
</comment>
<dbReference type="PANTHER" id="PTHR11067">
    <property type="entry name" value="INOSINE TRIPHOSPHATE PYROPHOSPHATASE/HAM1 PROTEIN"/>
    <property type="match status" value="1"/>
</dbReference>
<keyword evidence="2" id="KW-0378">Hydrolase</keyword>
<dbReference type="GO" id="GO:0009143">
    <property type="term" value="P:nucleoside triphosphate catabolic process"/>
    <property type="evidence" value="ECO:0007669"/>
    <property type="project" value="InterPro"/>
</dbReference>
<proteinExistence type="inferred from homology"/>
<accession>A0A1F5NP38</accession>
<dbReference type="AlphaFoldDB" id="A0A1F5NP38"/>
<evidence type="ECO:0000313" key="3">
    <source>
        <dbReference type="EMBL" id="OGE79445.1"/>
    </source>
</evidence>
<sequence length="183" mass="20796">MKLLLGTTNSGKIADYKKYLQHANLEAVSLRDLGLLMDEPLEIGETYRDNALLKAKFYAERTEYPTLADDGGFEVDALDGRPGIESKRWVGPHGTDKDRIDTLMTAMKGQTNRKAKLVLAVCVYLPVERETIFVENAIEGIIPEKASPTMVEGFPYRSVLFLPKYDKFYIDLLEEDHEEINHR</sequence>
<dbReference type="GO" id="GO:0005829">
    <property type="term" value="C:cytosol"/>
    <property type="evidence" value="ECO:0007669"/>
    <property type="project" value="TreeGrafter"/>
</dbReference>
<dbReference type="STRING" id="1817824.A2751_05435"/>
<evidence type="ECO:0000256" key="2">
    <source>
        <dbReference type="ARBA" id="ARBA00022801"/>
    </source>
</evidence>
<name>A0A1F5NP38_9BACT</name>
<feature type="non-terminal residue" evidence="3">
    <location>
        <position position="183"/>
    </location>
</feature>
<dbReference type="PANTHER" id="PTHR11067:SF9">
    <property type="entry name" value="INOSINE TRIPHOSPHATE PYROPHOSPHATASE"/>
    <property type="match status" value="1"/>
</dbReference>
<dbReference type="InterPro" id="IPR029001">
    <property type="entry name" value="ITPase-like_fam"/>
</dbReference>
<evidence type="ECO:0000256" key="1">
    <source>
        <dbReference type="ARBA" id="ARBA00008023"/>
    </source>
</evidence>
<comment type="similarity">
    <text evidence="1">Belongs to the HAM1 NTPase family.</text>
</comment>
<dbReference type="Pfam" id="PF01725">
    <property type="entry name" value="Ham1p_like"/>
    <property type="match status" value="1"/>
</dbReference>
<dbReference type="Gene3D" id="3.90.950.10">
    <property type="match status" value="1"/>
</dbReference>